<gene>
    <name evidence="6" type="ORF">MAR_025333</name>
</gene>
<accession>A0ABY7DXC6</accession>
<dbReference type="Pfam" id="PF16191">
    <property type="entry name" value="E1_4HB"/>
    <property type="match status" value="1"/>
</dbReference>
<dbReference type="Pfam" id="PF10585">
    <property type="entry name" value="UBA_E1_SCCH"/>
    <property type="match status" value="1"/>
</dbReference>
<evidence type="ECO:0000256" key="2">
    <source>
        <dbReference type="ARBA" id="ARBA00005673"/>
    </source>
</evidence>
<feature type="compositionally biased region" description="Basic and acidic residues" evidence="4">
    <location>
        <begin position="699"/>
        <end position="710"/>
    </location>
</feature>
<dbReference type="Pfam" id="PF09358">
    <property type="entry name" value="E1_UFD"/>
    <property type="match status" value="1"/>
</dbReference>
<evidence type="ECO:0000256" key="1">
    <source>
        <dbReference type="ARBA" id="ARBA00004906"/>
    </source>
</evidence>
<dbReference type="Gene3D" id="3.40.50.12550">
    <property type="entry name" value="Ubiquitin-activating enzyme E1, inactive adenylation domain, subdomain 2"/>
    <property type="match status" value="1"/>
</dbReference>
<evidence type="ECO:0000313" key="6">
    <source>
        <dbReference type="EMBL" id="WAR00961.1"/>
    </source>
</evidence>
<dbReference type="InterPro" id="IPR045886">
    <property type="entry name" value="ThiF/MoeB/HesA"/>
</dbReference>
<evidence type="ECO:0000259" key="5">
    <source>
        <dbReference type="SMART" id="SM00985"/>
    </source>
</evidence>
<organism evidence="6 7">
    <name type="scientific">Mya arenaria</name>
    <name type="common">Soft-shell clam</name>
    <dbReference type="NCBI Taxonomy" id="6604"/>
    <lineage>
        <taxon>Eukaryota</taxon>
        <taxon>Metazoa</taxon>
        <taxon>Spiralia</taxon>
        <taxon>Lophotrochozoa</taxon>
        <taxon>Mollusca</taxon>
        <taxon>Bivalvia</taxon>
        <taxon>Autobranchia</taxon>
        <taxon>Heteroconchia</taxon>
        <taxon>Euheterodonta</taxon>
        <taxon>Imparidentia</taxon>
        <taxon>Neoheterodontei</taxon>
        <taxon>Myida</taxon>
        <taxon>Myoidea</taxon>
        <taxon>Myidae</taxon>
        <taxon>Mya</taxon>
    </lineage>
</organism>
<name>A0ABY7DXC6_MYAAR</name>
<dbReference type="InterPro" id="IPR042063">
    <property type="entry name" value="Ubi_acti_E1_SCCH"/>
</dbReference>
<dbReference type="EMBL" id="CP111014">
    <property type="protein sequence ID" value="WAR00961.1"/>
    <property type="molecule type" value="Genomic_DNA"/>
</dbReference>
<dbReference type="Gene3D" id="1.10.10.2660">
    <property type="entry name" value="Ubiquitin-activating enzyme E1, SCCH domain"/>
    <property type="match status" value="1"/>
</dbReference>
<feature type="domain" description="Ubiquitin-activating enzyme E1 C-terminal" evidence="5">
    <location>
        <begin position="821"/>
        <end position="942"/>
    </location>
</feature>
<dbReference type="InterPro" id="IPR042449">
    <property type="entry name" value="Ub-E1_IAD_1"/>
</dbReference>
<dbReference type="PANTHER" id="PTHR10953:SF186">
    <property type="entry name" value="UBIQUITIN-LIKE MODIFIER-ACTIVATING ENZYME 6"/>
    <property type="match status" value="1"/>
</dbReference>
<dbReference type="SMART" id="SM00985">
    <property type="entry name" value="UBA_e1_C"/>
    <property type="match status" value="1"/>
</dbReference>
<dbReference type="InterPro" id="IPR042302">
    <property type="entry name" value="E1_FCCH_sf"/>
</dbReference>
<dbReference type="Gene3D" id="3.40.50.720">
    <property type="entry name" value="NAD(P)-binding Rossmann-like Domain"/>
    <property type="match status" value="1"/>
</dbReference>
<feature type="region of interest" description="Disordered" evidence="4">
    <location>
        <begin position="697"/>
        <end position="718"/>
    </location>
</feature>
<evidence type="ECO:0000313" key="7">
    <source>
        <dbReference type="Proteomes" id="UP001164746"/>
    </source>
</evidence>
<dbReference type="InterPro" id="IPR035985">
    <property type="entry name" value="Ubiquitin-activating_enz"/>
</dbReference>
<dbReference type="InterPro" id="IPR018075">
    <property type="entry name" value="UBQ-activ_enz_E1"/>
</dbReference>
<dbReference type="Gene3D" id="2.40.30.180">
    <property type="entry name" value="Ubiquitin-activating enzyme E1, FCCH domain"/>
    <property type="match status" value="1"/>
</dbReference>
<dbReference type="Gene3D" id="3.10.290.60">
    <property type="entry name" value="Ubiquitin-activating enzyme E1, UFD domain"/>
    <property type="match status" value="1"/>
</dbReference>
<dbReference type="InterPro" id="IPR000594">
    <property type="entry name" value="ThiF_NAD_FAD-bd"/>
</dbReference>
<evidence type="ECO:0000256" key="4">
    <source>
        <dbReference type="SAM" id="MobiDB-lite"/>
    </source>
</evidence>
<dbReference type="InterPro" id="IPR019572">
    <property type="entry name" value="UBA_E1_SCCH"/>
</dbReference>
<sequence>MQRMAKSSILVYGMGAKNIVLAGVKSVTVQDPSPSRLMDLGTQFFIWEEDVQKAKNRAEASSPRLSELNPYVSVNKRTDGLTDSSDLQYLTQFQCVIMTEVSLTVQVKVNNFCRANNIKFISADVFGVFSGAFCDFGDSFEVSDPNGEEPKDVLIKEITKGNPGVLTTLEETIHGFETDDTITFKEIGGMTALNGTQCKIKVLSPTSFSICVTSGFTPFTNGGVAVQECLETQLKKPDILVADFSKFQVPGSVHAGFIALHKFQEATGQLPDIWNKSDASKVAEIVSTMKADGVLQGVGEVCERTVELLSYTCRGSFLPLCAALGGIVAQEGLKAVTGKGDRYDQLRICVGDPVVSQLHNLKLFMVGCGAIGCEMLKNYALLGIGTAGKGQITITDNDLIEKSNLNRQFLFRPQHIRQPKSTTAAQTVKLINPALRIVAQQHKVCVETEKTVYTDAFFEDQDLVVNALDNVEARRYVDSRIVTARRSLLESGTMGTKGHTQVIVAHLTESYSSQRDPPEQDVPYCTLKSFPRNIDHCIQWARSKFESSFAMKPNMFNKFWSSTTDVDSLVEGLENGECPDGAVQVGKLIKMCPQSWAKCLEIARLKFEKYFNHRSKNLLHAFPLDQLMADGTPFWQAPRRPPKPIEFNLDNPTHMLFVLATARLYADNYNVTVPSPVNKDEAKQIISAVNVPQFVPSNKKIETDESKPSGEESASLSSDETKWTAQVIRAALQSRGRDTVVGKLVPAEFEKDDDSNGHIDFITAASNLRASMYHIEEADRLTIKRIAGKIVPAIATTTAAVSGLVTVELVKVVCQLPRDRYRNCFLNLALPLLLLSEPGPAETTTIREGLAFTNWDIWEVQGGPDFTLQNLMDKLKEKVGSNVTFVSQGARLVYMAFLPAHKKRLTEKMSKLLKGSAGRKYEDLVVSFESDMDEDDIAGPPIRYFF</sequence>
<dbReference type="Gene3D" id="3.50.50.80">
    <property type="entry name" value="Ubiquitin-activating enzyme E1, inactive adenylation domain, subdomain 1"/>
    <property type="match status" value="1"/>
</dbReference>
<dbReference type="InterPro" id="IPR032418">
    <property type="entry name" value="E1_FCCH"/>
</dbReference>
<comment type="pathway">
    <text evidence="1">Protein modification; protein ubiquitination.</text>
</comment>
<keyword evidence="7" id="KW-1185">Reference proteome</keyword>
<dbReference type="InterPro" id="IPR038252">
    <property type="entry name" value="UBA_E1_C_sf"/>
</dbReference>
<comment type="similarity">
    <text evidence="2">Belongs to the ubiquitin-activating E1 family.</text>
</comment>
<reference evidence="6" key="1">
    <citation type="submission" date="2022-11" db="EMBL/GenBank/DDBJ databases">
        <title>Centuries of genome instability and evolution in soft-shell clam transmissible cancer (bioRxiv).</title>
        <authorList>
            <person name="Hart S.F.M."/>
            <person name="Yonemitsu M.A."/>
            <person name="Giersch R.M."/>
            <person name="Beal B.F."/>
            <person name="Arriagada G."/>
            <person name="Davis B.W."/>
            <person name="Ostrander E.A."/>
            <person name="Goff S.P."/>
            <person name="Metzger M.J."/>
        </authorList>
    </citation>
    <scope>NUCLEOTIDE SEQUENCE</scope>
    <source>
        <strain evidence="6">MELC-2E11</strain>
        <tissue evidence="6">Siphon/mantle</tissue>
    </source>
</reference>
<proteinExistence type="inferred from homology"/>
<evidence type="ECO:0000256" key="3">
    <source>
        <dbReference type="ARBA" id="ARBA00022598"/>
    </source>
</evidence>
<dbReference type="Pfam" id="PF00899">
    <property type="entry name" value="ThiF"/>
    <property type="match status" value="1"/>
</dbReference>
<protein>
    <submittedName>
        <fullName evidence="6">UBA6-like protein</fullName>
    </submittedName>
</protein>
<keyword evidence="3" id="KW-0436">Ligase</keyword>
<dbReference type="InterPro" id="IPR000011">
    <property type="entry name" value="UBQ/SUMO-activ_enz_E1-like"/>
</dbReference>
<dbReference type="Pfam" id="PF16190">
    <property type="entry name" value="E1_FCCH"/>
    <property type="match status" value="1"/>
</dbReference>
<dbReference type="Proteomes" id="UP001164746">
    <property type="component" value="Chromosome 3"/>
</dbReference>
<dbReference type="InterPro" id="IPR032420">
    <property type="entry name" value="E1_4HB"/>
</dbReference>
<dbReference type="PRINTS" id="PR01849">
    <property type="entry name" value="UBIQUITINACT"/>
</dbReference>
<dbReference type="NCBIfam" id="TIGR01408">
    <property type="entry name" value="Ube1"/>
    <property type="match status" value="1"/>
</dbReference>
<dbReference type="PANTHER" id="PTHR10953">
    <property type="entry name" value="UBIQUITIN-ACTIVATING ENZYME E1"/>
    <property type="match status" value="1"/>
</dbReference>
<dbReference type="InterPro" id="IPR018965">
    <property type="entry name" value="Ub-activating_enz_E1_C"/>
</dbReference>
<dbReference type="SUPFAM" id="SSF69572">
    <property type="entry name" value="Activating enzymes of the ubiquitin-like proteins"/>
    <property type="match status" value="2"/>
</dbReference>